<sequence>MQVRATINRLLFPELVEYLESFPSGQRSSALVALANRAYFGGSSRIATPQPKRATCKLKRSKGKTHKTADPGNSAATNTQLQKLSTNEDSEELNEMLRQKDEADVVESNIQAQPVNKVVSKGSIESSNQCGTD</sequence>
<reference evidence="2 3" key="1">
    <citation type="submission" date="2014-03" db="EMBL/GenBank/DDBJ databases">
        <title>Draft Genome of Photorhabdus luminescens BA1, an Egyptian Isolate.</title>
        <authorList>
            <person name="Ghazal S."/>
            <person name="Hurst S.G.IV."/>
            <person name="Morris K."/>
            <person name="Thomas K."/>
            <person name="Tisa L.S."/>
        </authorList>
    </citation>
    <scope>NUCLEOTIDE SEQUENCE [LARGE SCALE GENOMIC DNA]</scope>
    <source>
        <strain evidence="2 3">BA1</strain>
    </source>
</reference>
<accession>A0A022PLQ6</accession>
<dbReference type="EMBL" id="JFGV01000009">
    <property type="protein sequence ID" value="EYU16551.1"/>
    <property type="molecule type" value="Genomic_DNA"/>
</dbReference>
<evidence type="ECO:0000256" key="1">
    <source>
        <dbReference type="SAM" id="MobiDB-lite"/>
    </source>
</evidence>
<proteinExistence type="predicted"/>
<feature type="region of interest" description="Disordered" evidence="1">
    <location>
        <begin position="51"/>
        <end position="111"/>
    </location>
</feature>
<keyword evidence="3" id="KW-1185">Reference proteome</keyword>
<dbReference type="Proteomes" id="UP000023464">
    <property type="component" value="Unassembled WGS sequence"/>
</dbReference>
<feature type="compositionally biased region" description="Basic residues" evidence="1">
    <location>
        <begin position="54"/>
        <end position="66"/>
    </location>
</feature>
<gene>
    <name evidence="2" type="ORF">BA1DRAFT_00835</name>
</gene>
<dbReference type="PATRIC" id="fig|1393736.3.peg.849"/>
<dbReference type="RefSeq" id="WP_036776272.1">
    <property type="nucleotide sequence ID" value="NZ_CAWLTM010000106.1"/>
</dbReference>
<comment type="caution">
    <text evidence="2">The sequence shown here is derived from an EMBL/GenBank/DDBJ whole genome shotgun (WGS) entry which is preliminary data.</text>
</comment>
<evidence type="ECO:0000313" key="2">
    <source>
        <dbReference type="EMBL" id="EYU16551.1"/>
    </source>
</evidence>
<organism evidence="2 3">
    <name type="scientific">Photorhabdus aegyptia</name>
    <dbReference type="NCBI Taxonomy" id="2805098"/>
    <lineage>
        <taxon>Bacteria</taxon>
        <taxon>Pseudomonadati</taxon>
        <taxon>Pseudomonadota</taxon>
        <taxon>Gammaproteobacteria</taxon>
        <taxon>Enterobacterales</taxon>
        <taxon>Morganellaceae</taxon>
        <taxon>Photorhabdus</taxon>
    </lineage>
</organism>
<name>A0A022PLQ6_9GAMM</name>
<dbReference type="AlphaFoldDB" id="A0A022PLQ6"/>
<evidence type="ECO:0000313" key="3">
    <source>
        <dbReference type="Proteomes" id="UP000023464"/>
    </source>
</evidence>
<protein>
    <submittedName>
        <fullName evidence="2">Uncharacterized protein</fullName>
    </submittedName>
</protein>
<feature type="compositionally biased region" description="Polar residues" evidence="1">
    <location>
        <begin position="74"/>
        <end position="87"/>
    </location>
</feature>